<dbReference type="STRING" id="1399419.A5906_01625"/>
<evidence type="ECO:0000256" key="1">
    <source>
        <dbReference type="ARBA" id="ARBA00004442"/>
    </source>
</evidence>
<name>A0A560J9M9_9BRAD</name>
<evidence type="ECO:0000256" key="6">
    <source>
        <dbReference type="SAM" id="SignalP"/>
    </source>
</evidence>
<proteinExistence type="inferred from homology"/>
<evidence type="ECO:0000256" key="5">
    <source>
        <dbReference type="ARBA" id="ARBA00038306"/>
    </source>
</evidence>
<dbReference type="InterPro" id="IPR011250">
    <property type="entry name" value="OMP/PagP_B-barrel"/>
</dbReference>
<protein>
    <submittedName>
        <fullName evidence="8">Outer membrane immunogenic protein</fullName>
    </submittedName>
</protein>
<comment type="subcellular location">
    <subcellularLocation>
        <location evidence="1">Cell outer membrane</location>
    </subcellularLocation>
</comment>
<evidence type="ECO:0000256" key="3">
    <source>
        <dbReference type="ARBA" id="ARBA00023136"/>
    </source>
</evidence>
<dbReference type="PANTHER" id="PTHR34001">
    <property type="entry name" value="BLL7405 PROTEIN"/>
    <property type="match status" value="1"/>
</dbReference>
<dbReference type="InterPro" id="IPR051692">
    <property type="entry name" value="OMP-like"/>
</dbReference>
<evidence type="ECO:0000313" key="9">
    <source>
        <dbReference type="Proteomes" id="UP000315914"/>
    </source>
</evidence>
<reference evidence="8 9" key="1">
    <citation type="submission" date="2019-06" db="EMBL/GenBank/DDBJ databases">
        <title>Genomic Encyclopedia of Type Strains, Phase IV (KMG-V): Genome sequencing to study the core and pangenomes of soil and plant-associated prokaryotes.</title>
        <authorList>
            <person name="Whitman W."/>
        </authorList>
    </citation>
    <scope>NUCLEOTIDE SEQUENCE [LARGE SCALE GENOMIC DNA]</scope>
    <source>
        <strain evidence="8 9">BR 10556</strain>
    </source>
</reference>
<feature type="domain" description="Outer membrane protein beta-barrel" evidence="7">
    <location>
        <begin position="18"/>
        <end position="264"/>
    </location>
</feature>
<dbReference type="AlphaFoldDB" id="A0A560J9M9"/>
<keyword evidence="9" id="KW-1185">Reference proteome</keyword>
<evidence type="ECO:0000259" key="7">
    <source>
        <dbReference type="Pfam" id="PF13505"/>
    </source>
</evidence>
<accession>A0A560J9M9</accession>
<dbReference type="Pfam" id="PF13505">
    <property type="entry name" value="OMP_b-brl"/>
    <property type="match status" value="1"/>
</dbReference>
<sequence>MRRLIVAAVVASGMMLSPAAAADLPVKAKPVPVYDWTGWYGGVNAGYGWQDESAAYTGDSLADPVTGVGRGAGTVFTDNLAIGSLQAGPEATNPTYRQSLRASGFTGGGQIGYNWQIERKWVAGFEADLQYANIKGDALFKAPDEGGVTLSAASSHQLDWYGTLRGRIGYLLNDRLLAFGTGGLAYGGTKAQAAISIIGPMGWNVGAGFVTSIICPGFTTCLAGSSSQTSVGWTAGGGLEYAVLPNVTIKAEYLHIDLGDQNVKLTVQSPATGNGFVNVKFSNAYDIVRMGMNLRF</sequence>
<comment type="similarity">
    <text evidence="5">Belongs to the Omp25/RopB family.</text>
</comment>
<gene>
    <name evidence="8" type="ORF">FBZ95_11494</name>
</gene>
<keyword evidence="4" id="KW-0998">Cell outer membrane</keyword>
<dbReference type="GO" id="GO:0009279">
    <property type="term" value="C:cell outer membrane"/>
    <property type="evidence" value="ECO:0007669"/>
    <property type="project" value="UniProtKB-SubCell"/>
</dbReference>
<feature type="signal peptide" evidence="6">
    <location>
        <begin position="1"/>
        <end position="21"/>
    </location>
</feature>
<dbReference type="PANTHER" id="PTHR34001:SF3">
    <property type="entry name" value="BLL7405 PROTEIN"/>
    <property type="match status" value="1"/>
</dbReference>
<keyword evidence="3" id="KW-0472">Membrane</keyword>
<dbReference type="EMBL" id="VITW01000014">
    <property type="protein sequence ID" value="TWB67756.1"/>
    <property type="molecule type" value="Genomic_DNA"/>
</dbReference>
<dbReference type="InterPro" id="IPR027385">
    <property type="entry name" value="Beta-barrel_OMP"/>
</dbReference>
<dbReference type="Proteomes" id="UP000315914">
    <property type="component" value="Unassembled WGS sequence"/>
</dbReference>
<evidence type="ECO:0000256" key="4">
    <source>
        <dbReference type="ARBA" id="ARBA00023237"/>
    </source>
</evidence>
<evidence type="ECO:0000256" key="2">
    <source>
        <dbReference type="ARBA" id="ARBA00022729"/>
    </source>
</evidence>
<feature type="chain" id="PRO_5022119502" evidence="6">
    <location>
        <begin position="22"/>
        <end position="296"/>
    </location>
</feature>
<evidence type="ECO:0000313" key="8">
    <source>
        <dbReference type="EMBL" id="TWB67756.1"/>
    </source>
</evidence>
<organism evidence="8 9">
    <name type="scientific">Bradyrhizobium sacchari</name>
    <dbReference type="NCBI Taxonomy" id="1399419"/>
    <lineage>
        <taxon>Bacteria</taxon>
        <taxon>Pseudomonadati</taxon>
        <taxon>Pseudomonadota</taxon>
        <taxon>Alphaproteobacteria</taxon>
        <taxon>Hyphomicrobiales</taxon>
        <taxon>Nitrobacteraceae</taxon>
        <taxon>Bradyrhizobium</taxon>
    </lineage>
</organism>
<dbReference type="SUPFAM" id="SSF56925">
    <property type="entry name" value="OMPA-like"/>
    <property type="match status" value="1"/>
</dbReference>
<dbReference type="Gene3D" id="2.40.160.20">
    <property type="match status" value="1"/>
</dbReference>
<comment type="caution">
    <text evidence="8">The sequence shown here is derived from an EMBL/GenBank/DDBJ whole genome shotgun (WGS) entry which is preliminary data.</text>
</comment>
<keyword evidence="2 6" id="KW-0732">Signal</keyword>